<keyword evidence="3" id="KW-0210">Decarboxylase</keyword>
<keyword evidence="4 6" id="KW-0663">Pyridoxal phosphate</keyword>
<name>A0A2P6TLF9_CHLSO</name>
<comment type="similarity">
    <text evidence="2 6">Belongs to the group II decarboxylase family.</text>
</comment>
<dbReference type="InterPro" id="IPR015421">
    <property type="entry name" value="PyrdxlP-dep_Trfase_major"/>
</dbReference>
<proteinExistence type="inferred from homology"/>
<keyword evidence="9" id="KW-1185">Reference proteome</keyword>
<dbReference type="Pfam" id="PF00282">
    <property type="entry name" value="Pyridoxal_deC"/>
    <property type="match status" value="1"/>
</dbReference>
<dbReference type="InterPro" id="IPR015422">
    <property type="entry name" value="PyrdxlP-dep_Trfase_small"/>
</dbReference>
<dbReference type="AlphaFoldDB" id="A0A2P6TLF9"/>
<dbReference type="OrthoDB" id="639767at2759"/>
<evidence type="ECO:0000313" key="9">
    <source>
        <dbReference type="Proteomes" id="UP000239899"/>
    </source>
</evidence>
<evidence type="ECO:0000256" key="5">
    <source>
        <dbReference type="ARBA" id="ARBA00023239"/>
    </source>
</evidence>
<evidence type="ECO:0000256" key="7">
    <source>
        <dbReference type="SAM" id="MobiDB-lite"/>
    </source>
</evidence>
<dbReference type="Gene3D" id="3.90.1150.10">
    <property type="entry name" value="Aspartate Aminotransferase, domain 1"/>
    <property type="match status" value="1"/>
</dbReference>
<dbReference type="STRING" id="3076.A0A2P6TLF9"/>
<evidence type="ECO:0000256" key="6">
    <source>
        <dbReference type="RuleBase" id="RU000382"/>
    </source>
</evidence>
<dbReference type="Gene3D" id="3.40.640.10">
    <property type="entry name" value="Type I PLP-dependent aspartate aminotransferase-like (Major domain)"/>
    <property type="match status" value="1"/>
</dbReference>
<protein>
    <submittedName>
        <fullName evidence="8">Tyrosine decarboxylase 1-like</fullName>
    </submittedName>
</protein>
<dbReference type="GO" id="GO:0006520">
    <property type="term" value="P:amino acid metabolic process"/>
    <property type="evidence" value="ECO:0007669"/>
    <property type="project" value="InterPro"/>
</dbReference>
<keyword evidence="5 6" id="KW-0456">Lyase</keyword>
<comment type="caution">
    <text evidence="8">The sequence shown here is derived from an EMBL/GenBank/DDBJ whole genome shotgun (WGS) entry which is preliminary data.</text>
</comment>
<dbReference type="GO" id="GO:0030170">
    <property type="term" value="F:pyridoxal phosphate binding"/>
    <property type="evidence" value="ECO:0007669"/>
    <property type="project" value="InterPro"/>
</dbReference>
<dbReference type="EMBL" id="LHPG02000012">
    <property type="protein sequence ID" value="PRW45132.1"/>
    <property type="molecule type" value="Genomic_DNA"/>
</dbReference>
<dbReference type="PANTHER" id="PTHR11999">
    <property type="entry name" value="GROUP II PYRIDOXAL-5-PHOSPHATE DECARBOXYLASE"/>
    <property type="match status" value="1"/>
</dbReference>
<dbReference type="Gene3D" id="1.20.1340.10">
    <property type="entry name" value="dopa decarboxylase, N-terminal domain"/>
    <property type="match status" value="1"/>
</dbReference>
<accession>A0A2P6TLF9</accession>
<feature type="region of interest" description="Disordered" evidence="7">
    <location>
        <begin position="1"/>
        <end position="20"/>
    </location>
</feature>
<dbReference type="PANTHER" id="PTHR11999:SF70">
    <property type="entry name" value="MIP05841P"/>
    <property type="match status" value="1"/>
</dbReference>
<dbReference type="GO" id="GO:0016831">
    <property type="term" value="F:carboxy-lyase activity"/>
    <property type="evidence" value="ECO:0007669"/>
    <property type="project" value="UniProtKB-KW"/>
</dbReference>
<dbReference type="InterPro" id="IPR021115">
    <property type="entry name" value="Pyridoxal-P_BS"/>
</dbReference>
<evidence type="ECO:0000313" key="8">
    <source>
        <dbReference type="EMBL" id="PRW45132.1"/>
    </source>
</evidence>
<dbReference type="PRINTS" id="PR00800">
    <property type="entry name" value="YHDCRBOXLASE"/>
</dbReference>
<evidence type="ECO:0000256" key="4">
    <source>
        <dbReference type="ARBA" id="ARBA00022898"/>
    </source>
</evidence>
<evidence type="ECO:0000256" key="3">
    <source>
        <dbReference type="ARBA" id="ARBA00022793"/>
    </source>
</evidence>
<organism evidence="8 9">
    <name type="scientific">Chlorella sorokiniana</name>
    <name type="common">Freshwater green alga</name>
    <dbReference type="NCBI Taxonomy" id="3076"/>
    <lineage>
        <taxon>Eukaryota</taxon>
        <taxon>Viridiplantae</taxon>
        <taxon>Chlorophyta</taxon>
        <taxon>core chlorophytes</taxon>
        <taxon>Trebouxiophyceae</taxon>
        <taxon>Chlorellales</taxon>
        <taxon>Chlorellaceae</taxon>
        <taxon>Chlorella clade</taxon>
        <taxon>Chlorella</taxon>
    </lineage>
</organism>
<dbReference type="GO" id="GO:0019752">
    <property type="term" value="P:carboxylic acid metabolic process"/>
    <property type="evidence" value="ECO:0007669"/>
    <property type="project" value="InterPro"/>
</dbReference>
<evidence type="ECO:0000256" key="1">
    <source>
        <dbReference type="ARBA" id="ARBA00001933"/>
    </source>
</evidence>
<dbReference type="InterPro" id="IPR015424">
    <property type="entry name" value="PyrdxlP-dep_Trfase"/>
</dbReference>
<evidence type="ECO:0000256" key="2">
    <source>
        <dbReference type="ARBA" id="ARBA00009533"/>
    </source>
</evidence>
<dbReference type="PROSITE" id="PS00392">
    <property type="entry name" value="DDC_GAD_HDC_YDC"/>
    <property type="match status" value="1"/>
</dbReference>
<dbReference type="InterPro" id="IPR002129">
    <property type="entry name" value="PyrdxlP-dep_de-COase"/>
</dbReference>
<sequence length="489" mass="53369">MENGHAPAAPPSAEYTPPFGPEEWRKMGHAMVDFIADYQAGIEQMPVRSQVQPGYLRPCLPAEAPEQPESIEHILADVSQHIMPGMTHWQSPRFFGWFSANVSPPSLTADMLCGAFNVIAFSWIASPAATELEAICMDWFGKLLNLPESFLSTGGGTGVIQSTASEATLVALLAAKARAMQERPAEDGHKVVAYCSDQAHSSVKKATMVAGVHHLRVLPTHAKDGYTLQPDALEAAIQADLAAGLIPCYVVSTIGTTGSCAVDPVPDIAAVAQRHGLWAHVDAAWAGTSGLLPEMQHYFQGLDKVDSYDTNPTKGLLINFDCSCMWFREGRAAWAREALSLTPEYLRHHANELDYKDLQVPLGRKFRALKLWFIMRMYGAEGLRAYVRNRLECQRVFVELLAGEPRFIIAPGTTPTLGLVCFQLAGASEAEAEALLEAINATGKLFLVHTKLDGVITFRFAIGATNTQPHHIREAWAVMQQQLDAAPKN</sequence>
<dbReference type="SUPFAM" id="SSF53383">
    <property type="entry name" value="PLP-dependent transferases"/>
    <property type="match status" value="1"/>
</dbReference>
<gene>
    <name evidence="8" type="ORF">C2E21_6198</name>
</gene>
<dbReference type="InterPro" id="IPR010977">
    <property type="entry name" value="Aromatic_deC"/>
</dbReference>
<comment type="cofactor">
    <cofactor evidence="1 6">
        <name>pyridoxal 5'-phosphate</name>
        <dbReference type="ChEBI" id="CHEBI:597326"/>
    </cofactor>
</comment>
<dbReference type="GO" id="GO:0005737">
    <property type="term" value="C:cytoplasm"/>
    <property type="evidence" value="ECO:0007669"/>
    <property type="project" value="TreeGrafter"/>
</dbReference>
<reference evidence="8 9" key="1">
    <citation type="journal article" date="2018" name="Plant J.">
        <title>Genome sequences of Chlorella sorokiniana UTEX 1602 and Micractinium conductrix SAG 241.80: implications to maltose excretion by a green alga.</title>
        <authorList>
            <person name="Arriola M.B."/>
            <person name="Velmurugan N."/>
            <person name="Zhang Y."/>
            <person name="Plunkett M.H."/>
            <person name="Hondzo H."/>
            <person name="Barney B.M."/>
        </authorList>
    </citation>
    <scope>NUCLEOTIDE SEQUENCE [LARGE SCALE GENOMIC DNA]</scope>
    <source>
        <strain evidence="9">UTEX 1602</strain>
    </source>
</reference>
<dbReference type="Proteomes" id="UP000239899">
    <property type="component" value="Unassembled WGS sequence"/>
</dbReference>